<evidence type="ECO:0000256" key="1">
    <source>
        <dbReference type="SAM" id="MobiDB-lite"/>
    </source>
</evidence>
<name>A0A2H3JTT5_WOLCO</name>
<dbReference type="Proteomes" id="UP000218811">
    <property type="component" value="Unassembled WGS sequence"/>
</dbReference>
<dbReference type="EMBL" id="KB468168">
    <property type="protein sequence ID" value="PCH44975.1"/>
    <property type="molecule type" value="Genomic_DNA"/>
</dbReference>
<feature type="compositionally biased region" description="Low complexity" evidence="1">
    <location>
        <begin position="412"/>
        <end position="421"/>
    </location>
</feature>
<protein>
    <submittedName>
        <fullName evidence="2">Uncharacterized protein</fullName>
    </submittedName>
</protein>
<sequence length="606" mass="64043">MAPAPPPPSLSSLPVSATSAVDGAFLGSSGTGMGPFLPLIVVLCVLFLVGGAAILTVCLDWYWSGSEPAVCPEAVKWPRTIDVLKYTGAGDEMWNHLGKPVAGSSCGSSSVFVNRALDSVKLSERAVTSFVIQDYNVRRPIPGLSPTLGFGGDGAMKLETPKPVAIVDRYPVWIARREKASPYADHASPELTRYNQVEATPAPALAQQTSVVAHLCQLATEKAALTIQPEGINRSTNIQLIAQPTRDHQDEKCIDAQAEAFICNVEVFAATTECAPALVVSDSPSASQDVPASPSESCPDSVSLQSCSTESELGGSDKENESLCLNNKGDLASKCSMDSMVVAPSVSFDSQLSQVIDGIEGLSIKDQSAEGRSSDSVFSALPVPFDLQLSQLIESFERLSIQDDPVSKESRNSTVGSSSTSSEDDLAEVIESFKRLSISDPPLALTTPAVAVDGCKPMSVALGLPVPKIAAAVSLAVKEAAKARNVTVSEASRKVLVNVKDAAGSSFGLDALRRIKDKGKGIAAAKRRSAPPELSVLEQFARRRKSSASKDTTTRTWRLIKLKGENAIRGKGRAPALEVPPPRLYARDIIQVLCAADASHAHLPHY</sequence>
<reference evidence="2 3" key="1">
    <citation type="journal article" date="2012" name="Science">
        <title>The Paleozoic origin of enzymatic lignin decomposition reconstructed from 31 fungal genomes.</title>
        <authorList>
            <person name="Floudas D."/>
            <person name="Binder M."/>
            <person name="Riley R."/>
            <person name="Barry K."/>
            <person name="Blanchette R.A."/>
            <person name="Henrissat B."/>
            <person name="Martinez A.T."/>
            <person name="Otillar R."/>
            <person name="Spatafora J.W."/>
            <person name="Yadav J.S."/>
            <person name="Aerts A."/>
            <person name="Benoit I."/>
            <person name="Boyd A."/>
            <person name="Carlson A."/>
            <person name="Copeland A."/>
            <person name="Coutinho P.M."/>
            <person name="de Vries R.P."/>
            <person name="Ferreira P."/>
            <person name="Findley K."/>
            <person name="Foster B."/>
            <person name="Gaskell J."/>
            <person name="Glotzer D."/>
            <person name="Gorecki P."/>
            <person name="Heitman J."/>
            <person name="Hesse C."/>
            <person name="Hori C."/>
            <person name="Igarashi K."/>
            <person name="Jurgens J.A."/>
            <person name="Kallen N."/>
            <person name="Kersten P."/>
            <person name="Kohler A."/>
            <person name="Kuees U."/>
            <person name="Kumar T.K.A."/>
            <person name="Kuo A."/>
            <person name="LaButti K."/>
            <person name="Larrondo L.F."/>
            <person name="Lindquist E."/>
            <person name="Ling A."/>
            <person name="Lombard V."/>
            <person name="Lucas S."/>
            <person name="Lundell T."/>
            <person name="Martin R."/>
            <person name="McLaughlin D.J."/>
            <person name="Morgenstern I."/>
            <person name="Morin E."/>
            <person name="Murat C."/>
            <person name="Nagy L.G."/>
            <person name="Nolan M."/>
            <person name="Ohm R.A."/>
            <person name="Patyshakuliyeva A."/>
            <person name="Rokas A."/>
            <person name="Ruiz-Duenas F.J."/>
            <person name="Sabat G."/>
            <person name="Salamov A."/>
            <person name="Samejima M."/>
            <person name="Schmutz J."/>
            <person name="Slot J.C."/>
            <person name="St John F."/>
            <person name="Stenlid J."/>
            <person name="Sun H."/>
            <person name="Sun S."/>
            <person name="Syed K."/>
            <person name="Tsang A."/>
            <person name="Wiebenga A."/>
            <person name="Young D."/>
            <person name="Pisabarro A."/>
            <person name="Eastwood D.C."/>
            <person name="Martin F."/>
            <person name="Cullen D."/>
            <person name="Grigoriev I.V."/>
            <person name="Hibbett D.S."/>
        </authorList>
    </citation>
    <scope>NUCLEOTIDE SEQUENCE [LARGE SCALE GENOMIC DNA]</scope>
    <source>
        <strain evidence="2 3">MD-104</strain>
    </source>
</reference>
<feature type="region of interest" description="Disordered" evidence="1">
    <location>
        <begin position="282"/>
        <end position="321"/>
    </location>
</feature>
<evidence type="ECO:0000313" key="2">
    <source>
        <dbReference type="EMBL" id="PCH44975.1"/>
    </source>
</evidence>
<feature type="region of interest" description="Disordered" evidence="1">
    <location>
        <begin position="403"/>
        <end position="423"/>
    </location>
</feature>
<feature type="compositionally biased region" description="Polar residues" evidence="1">
    <location>
        <begin position="282"/>
        <end position="311"/>
    </location>
</feature>
<keyword evidence="3" id="KW-1185">Reference proteome</keyword>
<evidence type="ECO:0000313" key="3">
    <source>
        <dbReference type="Proteomes" id="UP000218811"/>
    </source>
</evidence>
<gene>
    <name evidence="2" type="ORF">WOLCODRAFT_154995</name>
</gene>
<organism evidence="2 3">
    <name type="scientific">Wolfiporia cocos (strain MD-104)</name>
    <name type="common">Brown rot fungus</name>
    <dbReference type="NCBI Taxonomy" id="742152"/>
    <lineage>
        <taxon>Eukaryota</taxon>
        <taxon>Fungi</taxon>
        <taxon>Dikarya</taxon>
        <taxon>Basidiomycota</taxon>
        <taxon>Agaricomycotina</taxon>
        <taxon>Agaricomycetes</taxon>
        <taxon>Polyporales</taxon>
        <taxon>Phaeolaceae</taxon>
        <taxon>Wolfiporia</taxon>
    </lineage>
</organism>
<proteinExistence type="predicted"/>
<dbReference type="AlphaFoldDB" id="A0A2H3JTT5"/>
<accession>A0A2H3JTT5</accession>